<reference evidence="4 5" key="1">
    <citation type="submission" date="2019-11" db="EMBL/GenBank/DDBJ databases">
        <title>Spirosoma endbachense sp. nov., isolated from a natural salt meadow.</title>
        <authorList>
            <person name="Rojas J."/>
            <person name="Ambika Manirajan B."/>
            <person name="Ratering S."/>
            <person name="Suarez C."/>
            <person name="Geissler-Plaum R."/>
            <person name="Schnell S."/>
        </authorList>
    </citation>
    <scope>NUCLEOTIDE SEQUENCE [LARGE SCALE GENOMIC DNA]</scope>
    <source>
        <strain evidence="4 5">I-24</strain>
    </source>
</reference>
<dbReference type="Gene3D" id="3.40.50.2300">
    <property type="match status" value="1"/>
</dbReference>
<accession>A0A6P1W454</accession>
<evidence type="ECO:0000313" key="5">
    <source>
        <dbReference type="Proteomes" id="UP000464577"/>
    </source>
</evidence>
<dbReference type="GO" id="GO:0000156">
    <property type="term" value="F:phosphorelay response regulator activity"/>
    <property type="evidence" value="ECO:0007669"/>
    <property type="project" value="InterPro"/>
</dbReference>
<dbReference type="PANTHER" id="PTHR37299">
    <property type="entry name" value="TRANSCRIPTIONAL REGULATOR-RELATED"/>
    <property type="match status" value="1"/>
</dbReference>
<gene>
    <name evidence="4" type="ORF">GJR95_30595</name>
</gene>
<dbReference type="Gene3D" id="2.40.50.1020">
    <property type="entry name" value="LytTr DNA-binding domain"/>
    <property type="match status" value="1"/>
</dbReference>
<feature type="domain" description="HTH LytTR-type" evidence="3">
    <location>
        <begin position="146"/>
        <end position="251"/>
    </location>
</feature>
<dbReference type="Proteomes" id="UP000464577">
    <property type="component" value="Chromosome"/>
</dbReference>
<keyword evidence="1" id="KW-0597">Phosphoprotein</keyword>
<dbReference type="Pfam" id="PF04397">
    <property type="entry name" value="LytTR"/>
    <property type="match status" value="1"/>
</dbReference>
<dbReference type="SMART" id="SM00448">
    <property type="entry name" value="REC"/>
    <property type="match status" value="1"/>
</dbReference>
<name>A0A6P1W454_9BACT</name>
<dbReference type="SMART" id="SM00850">
    <property type="entry name" value="LytTR"/>
    <property type="match status" value="1"/>
</dbReference>
<feature type="domain" description="Response regulatory" evidence="2">
    <location>
        <begin position="5"/>
        <end position="117"/>
    </location>
</feature>
<proteinExistence type="predicted"/>
<dbReference type="InterPro" id="IPR011006">
    <property type="entry name" value="CheY-like_superfamily"/>
</dbReference>
<dbReference type="SUPFAM" id="SSF52172">
    <property type="entry name" value="CheY-like"/>
    <property type="match status" value="1"/>
</dbReference>
<feature type="modified residue" description="4-aspartylphosphate" evidence="1">
    <location>
        <position position="57"/>
    </location>
</feature>
<dbReference type="PROSITE" id="PS50930">
    <property type="entry name" value="HTH_LYTTR"/>
    <property type="match status" value="1"/>
</dbReference>
<dbReference type="PANTHER" id="PTHR37299:SF1">
    <property type="entry name" value="STAGE 0 SPORULATION PROTEIN A HOMOLOG"/>
    <property type="match status" value="1"/>
</dbReference>
<evidence type="ECO:0000259" key="3">
    <source>
        <dbReference type="PROSITE" id="PS50930"/>
    </source>
</evidence>
<dbReference type="InterPro" id="IPR001789">
    <property type="entry name" value="Sig_transdc_resp-reg_receiver"/>
</dbReference>
<dbReference type="InterPro" id="IPR007492">
    <property type="entry name" value="LytTR_DNA-bd_dom"/>
</dbReference>
<dbReference type="InterPro" id="IPR046947">
    <property type="entry name" value="LytR-like"/>
</dbReference>
<organism evidence="4 5">
    <name type="scientific">Spirosoma endbachense</name>
    <dbReference type="NCBI Taxonomy" id="2666025"/>
    <lineage>
        <taxon>Bacteria</taxon>
        <taxon>Pseudomonadati</taxon>
        <taxon>Bacteroidota</taxon>
        <taxon>Cytophagia</taxon>
        <taxon>Cytophagales</taxon>
        <taxon>Cytophagaceae</taxon>
        <taxon>Spirosoma</taxon>
    </lineage>
</organism>
<dbReference type="PROSITE" id="PS50110">
    <property type="entry name" value="RESPONSE_REGULATORY"/>
    <property type="match status" value="1"/>
</dbReference>
<evidence type="ECO:0000256" key="1">
    <source>
        <dbReference type="PROSITE-ProRule" id="PRU00169"/>
    </source>
</evidence>
<dbReference type="EMBL" id="CP045997">
    <property type="protein sequence ID" value="QHV99092.1"/>
    <property type="molecule type" value="Genomic_DNA"/>
</dbReference>
<dbReference type="GO" id="GO:0003677">
    <property type="term" value="F:DNA binding"/>
    <property type="evidence" value="ECO:0007669"/>
    <property type="project" value="InterPro"/>
</dbReference>
<dbReference type="KEGG" id="senf:GJR95_30595"/>
<dbReference type="AlphaFoldDB" id="A0A6P1W454"/>
<dbReference type="Pfam" id="PF00072">
    <property type="entry name" value="Response_reg"/>
    <property type="match status" value="1"/>
</dbReference>
<protein>
    <submittedName>
        <fullName evidence="4">Response regulator</fullName>
    </submittedName>
</protein>
<keyword evidence="5" id="KW-1185">Reference proteome</keyword>
<dbReference type="RefSeq" id="WP_162389498.1">
    <property type="nucleotide sequence ID" value="NZ_CP045997.1"/>
</dbReference>
<sequence length="252" mass="28410">MAPLSTVLIDDEPLALERLRRLLTEYRSILTISGEATNGWEGMALIESLRPAVIFLDIQMPQLTGFDMLARLTDPPYVVFTTAYDQYALRAFEEKSLDYLLKPIDAARLAKTVQKIQQSQSPTPLTLDTLRSLLVSHTLPPPMRAMTVKNGDSLELVVLDEIAFFQTAGKYVLLHTVDGKQHVVEYTLTELAERLPDQFVRISRASLVNRSLIRQLRKRLNGSYLLTLGDVKASKLETSTNSREIIARLQLL</sequence>
<evidence type="ECO:0000313" key="4">
    <source>
        <dbReference type="EMBL" id="QHV99092.1"/>
    </source>
</evidence>
<evidence type="ECO:0000259" key="2">
    <source>
        <dbReference type="PROSITE" id="PS50110"/>
    </source>
</evidence>